<sequence>VRPNFPVDFIIRDEYFGWCGDLPNPITILFIPRYYTIRERTTDKRRVNNNVAEKVKKIQV</sequence>
<organism evidence="1 2">
    <name type="scientific">Pyricularia grisea</name>
    <name type="common">Crabgrass-specific blast fungus</name>
    <name type="synonym">Magnaporthe grisea</name>
    <dbReference type="NCBI Taxonomy" id="148305"/>
    <lineage>
        <taxon>Eukaryota</taxon>
        <taxon>Fungi</taxon>
        <taxon>Dikarya</taxon>
        <taxon>Ascomycota</taxon>
        <taxon>Pezizomycotina</taxon>
        <taxon>Sordariomycetes</taxon>
        <taxon>Sordariomycetidae</taxon>
        <taxon>Magnaporthales</taxon>
        <taxon>Pyriculariaceae</taxon>
        <taxon>Pyricularia</taxon>
    </lineage>
</organism>
<dbReference type="GeneID" id="41966858"/>
<dbReference type="KEGG" id="pgri:PgNI_11996"/>
<name>A0A6P8AQE4_PYRGI</name>
<dbReference type="RefSeq" id="XP_030977117.1">
    <property type="nucleotide sequence ID" value="XM_031131953.1"/>
</dbReference>
<proteinExistence type="predicted"/>
<dbReference type="AlphaFoldDB" id="A0A6P8AQE4"/>
<reference evidence="2" key="1">
    <citation type="journal article" date="2019" name="Mol. Biol. Evol.">
        <title>Blast fungal genomes show frequent chromosomal changes, gene gains and losses, and effector gene turnover.</title>
        <authorList>
            <person name="Gomez Luciano L.B."/>
            <person name="Jason Tsai I."/>
            <person name="Chuma I."/>
            <person name="Tosa Y."/>
            <person name="Chen Y.H."/>
            <person name="Li J.Y."/>
            <person name="Li M.Y."/>
            <person name="Jade Lu M.Y."/>
            <person name="Nakayashiki H."/>
            <person name="Li W.H."/>
        </authorList>
    </citation>
    <scope>NUCLEOTIDE SEQUENCE</scope>
    <source>
        <strain evidence="2">NI907</strain>
    </source>
</reference>
<reference evidence="2" key="2">
    <citation type="submission" date="2019-10" db="EMBL/GenBank/DDBJ databases">
        <authorList>
            <consortium name="NCBI Genome Project"/>
        </authorList>
    </citation>
    <scope>NUCLEOTIDE SEQUENCE</scope>
    <source>
        <strain evidence="2">NI907</strain>
    </source>
</reference>
<keyword evidence="1" id="KW-1185">Reference proteome</keyword>
<accession>A0A6P8AQE4</accession>
<feature type="non-terminal residue" evidence="2">
    <location>
        <position position="1"/>
    </location>
</feature>
<protein>
    <submittedName>
        <fullName evidence="2">Uncharacterized protein</fullName>
    </submittedName>
</protein>
<evidence type="ECO:0000313" key="1">
    <source>
        <dbReference type="Proteomes" id="UP000515153"/>
    </source>
</evidence>
<evidence type="ECO:0000313" key="2">
    <source>
        <dbReference type="RefSeq" id="XP_030977117.1"/>
    </source>
</evidence>
<gene>
    <name evidence="2" type="ORF">PgNI_11996</name>
</gene>
<reference evidence="2" key="3">
    <citation type="submission" date="2025-08" db="UniProtKB">
        <authorList>
            <consortium name="RefSeq"/>
        </authorList>
    </citation>
    <scope>IDENTIFICATION</scope>
    <source>
        <strain evidence="2">NI907</strain>
    </source>
</reference>
<dbReference type="Proteomes" id="UP000515153">
    <property type="component" value="Unplaced"/>
</dbReference>